<comment type="similarity">
    <text evidence="1">Belongs to the GSP E family.</text>
</comment>
<dbReference type="Proteomes" id="UP001162836">
    <property type="component" value="Unassembled WGS sequence"/>
</dbReference>
<organism evidence="3 4">
    <name type="scientific">Neobacillus sedimentimangrovi</name>
    <dbReference type="NCBI Taxonomy" id="2699460"/>
    <lineage>
        <taxon>Bacteria</taxon>
        <taxon>Bacillati</taxon>
        <taxon>Bacillota</taxon>
        <taxon>Bacilli</taxon>
        <taxon>Bacillales</taxon>
        <taxon>Bacillaceae</taxon>
        <taxon>Neobacillus</taxon>
    </lineage>
</organism>
<dbReference type="InterPro" id="IPR001482">
    <property type="entry name" value="T2SS/T4SS_dom"/>
</dbReference>
<feature type="domain" description="Bacterial type II secretion system protein E" evidence="2">
    <location>
        <begin position="6"/>
        <end position="117"/>
    </location>
</feature>
<dbReference type="InterPro" id="IPR027417">
    <property type="entry name" value="P-loop_NTPase"/>
</dbReference>
<name>A0ABS8QGC0_9BACI</name>
<dbReference type="Pfam" id="PF00437">
    <property type="entry name" value="T2SSE"/>
    <property type="match status" value="1"/>
</dbReference>
<dbReference type="Gene3D" id="3.40.50.300">
    <property type="entry name" value="P-loop containing nucleotide triphosphate hydrolases"/>
    <property type="match status" value="1"/>
</dbReference>
<evidence type="ECO:0000259" key="2">
    <source>
        <dbReference type="Pfam" id="PF00437"/>
    </source>
</evidence>
<evidence type="ECO:0000313" key="4">
    <source>
        <dbReference type="Proteomes" id="UP001162836"/>
    </source>
</evidence>
<sequence>MPIVITRHLVLSTMHTRDAKGAVFRLHEFGVNWLEVEQTLIAVTGQRLVELTCPFCNGECSPFCYSYGRWKRASVFELLSGRNLSAVMKAARGEESETNYRTLKQVIKKGIALGYIKESEYDRLVYDDA</sequence>
<dbReference type="RefSeq" id="WP_349291553.1">
    <property type="nucleotide sequence ID" value="NZ_JAJODE010000008.1"/>
</dbReference>
<accession>A0ABS8QGC0</accession>
<comment type="caution">
    <text evidence="3">The sequence shown here is derived from an EMBL/GenBank/DDBJ whole genome shotgun (WGS) entry which is preliminary data.</text>
</comment>
<gene>
    <name evidence="3" type="primary">tadA</name>
    <name evidence="3" type="ORF">LRS37_04735</name>
</gene>
<dbReference type="EMBL" id="JAJODE010000008">
    <property type="protein sequence ID" value="MCD4838188.1"/>
    <property type="molecule type" value="Genomic_DNA"/>
</dbReference>
<protein>
    <submittedName>
        <fullName evidence="3">Flp pilus assembly complex ATPase component TadA</fullName>
    </submittedName>
</protein>
<reference evidence="3 4" key="1">
    <citation type="journal article" date="2023" name="Antonie Van Leeuwenhoek">
        <title>Unveiling the genomic potential of a novel thermostable glycoside hydrolases producing Neobacillus sedimentimangrovi UE25.</title>
        <authorList>
            <person name="Ejaz U."/>
            <person name="Saleem F."/>
            <person name="Rashid R."/>
            <person name="Hasan K.A."/>
            <person name="Syed M.N."/>
            <person name="Sohail M."/>
        </authorList>
    </citation>
    <scope>NUCLEOTIDE SEQUENCE [LARGE SCALE GENOMIC DNA]</scope>
    <source>
        <strain evidence="3 4">UE25</strain>
    </source>
</reference>
<proteinExistence type="inferred from homology"/>
<evidence type="ECO:0000256" key="1">
    <source>
        <dbReference type="ARBA" id="ARBA00006611"/>
    </source>
</evidence>
<evidence type="ECO:0000313" key="3">
    <source>
        <dbReference type="EMBL" id="MCD4838188.1"/>
    </source>
</evidence>
<keyword evidence="4" id="KW-1185">Reference proteome</keyword>